<evidence type="ECO:0000313" key="3">
    <source>
        <dbReference type="Proteomes" id="UP000267187"/>
    </source>
</evidence>
<comment type="caution">
    <text evidence="2">The sequence shown here is derived from an EMBL/GenBank/DDBJ whole genome shotgun (WGS) entry which is preliminary data.</text>
</comment>
<dbReference type="PANTHER" id="PTHR32305">
    <property type="match status" value="1"/>
</dbReference>
<reference evidence="2 3" key="1">
    <citation type="submission" date="2018-10" db="EMBL/GenBank/DDBJ databases">
        <title>Genomic Encyclopedia of Type Strains, Phase IV (KMG-IV): sequencing the most valuable type-strain genomes for metagenomic binning, comparative biology and taxonomic classification.</title>
        <authorList>
            <person name="Goeker M."/>
        </authorList>
    </citation>
    <scope>NUCLEOTIDE SEQUENCE [LARGE SCALE GENOMIC DNA]</scope>
    <source>
        <strain evidence="2 3">DSM 25080</strain>
    </source>
</reference>
<dbReference type="RefSeq" id="WP_121875650.1">
    <property type="nucleotide sequence ID" value="NZ_REFJ01000001.1"/>
</dbReference>
<dbReference type="Pfam" id="PF20148">
    <property type="entry name" value="DUF6531"/>
    <property type="match status" value="1"/>
</dbReference>
<dbReference type="InterPro" id="IPR006530">
    <property type="entry name" value="YD"/>
</dbReference>
<dbReference type="Proteomes" id="UP000267187">
    <property type="component" value="Unassembled WGS sequence"/>
</dbReference>
<feature type="domain" description="DUF6531" evidence="1">
    <location>
        <begin position="88"/>
        <end position="158"/>
    </location>
</feature>
<dbReference type="InterPro" id="IPR045351">
    <property type="entry name" value="DUF6531"/>
</dbReference>
<dbReference type="Gene3D" id="2.180.10.10">
    <property type="entry name" value="RHS repeat-associated core"/>
    <property type="match status" value="2"/>
</dbReference>
<accession>A0A3M0AHR9</accession>
<dbReference type="PANTHER" id="PTHR32305:SF15">
    <property type="entry name" value="PROTEIN RHSA-RELATED"/>
    <property type="match status" value="1"/>
</dbReference>
<dbReference type="EMBL" id="REFJ01000001">
    <property type="protein sequence ID" value="RMA82308.1"/>
    <property type="molecule type" value="Genomic_DNA"/>
</dbReference>
<keyword evidence="3" id="KW-1185">Reference proteome</keyword>
<evidence type="ECO:0000259" key="1">
    <source>
        <dbReference type="Pfam" id="PF20148"/>
    </source>
</evidence>
<proteinExistence type="predicted"/>
<name>A0A3M0AHR9_9GAMM</name>
<gene>
    <name evidence="2" type="ORF">DFR27_0257</name>
</gene>
<protein>
    <submittedName>
        <fullName evidence="2">YD repeat-containing protein</fullName>
    </submittedName>
</protein>
<dbReference type="AlphaFoldDB" id="A0A3M0AHR9"/>
<dbReference type="InterPro" id="IPR050708">
    <property type="entry name" value="T6SS_VgrG/RHS"/>
</dbReference>
<organism evidence="2 3">
    <name type="scientific">Umboniibacter marinipuniceus</name>
    <dbReference type="NCBI Taxonomy" id="569599"/>
    <lineage>
        <taxon>Bacteria</taxon>
        <taxon>Pseudomonadati</taxon>
        <taxon>Pseudomonadota</taxon>
        <taxon>Gammaproteobacteria</taxon>
        <taxon>Cellvibrionales</taxon>
        <taxon>Cellvibrionaceae</taxon>
        <taxon>Umboniibacter</taxon>
    </lineage>
</organism>
<dbReference type="OrthoDB" id="9816400at2"/>
<dbReference type="NCBIfam" id="TIGR01643">
    <property type="entry name" value="YD_repeat_2x"/>
    <property type="match status" value="1"/>
</dbReference>
<sequence>MQAYFADPCDGDVVDNIYVIGSRIALSWGGGTPSAVSSVSYGKDDNSKKDLLDFAVDIPELDVDDTEEFQCNSEGNGSVAAGTAFFSGNPIDVVRGIKLQWESDYKSGHRLPLRVNRLYRSDVTELALYGKGWSEASLPSLAHNAENVISIAVQGLVYAFYYDGTNASPLNSLEHGATLELLASEWSFVLPGRFRARFVAGSQSALSYGRVIQVSNVTGDTLSYSYSNTTTRLPYRVAHSSGSQLNYNYQTLNVSCTGSECNKVVTSISTDQGTWDYNYDNNGRLTEVISPTGVKTGYMYDSSHRLIGRTNDDGIRVRWWGYDSNGRANLSRKYGNEEEVTVTYSSFYSSEFGRTVNQAQVNDEHGRVTNVIYADDALGVPRILKNQAVGDSSCPSAVAEFTYEPDTGRLASELTNGGVLATYTYDVYGFPISRTETASDIDTTQVTRSFHSQVWGKLDSETLRFDGQDQHRVNYTYCTANNSTCKVGLPTAMTVTDLVNGGSRTTSWNYTVNGNGRVTKVEEISPTNVKLTMEYNDAGLITRQSLNNDVQLQVLSYGAAGLPTSVQYENLYKVNTAYNNDGQPTQASYQMLDGSSTLTTTYEYNNLGQLVNVVRPSSQTTTGESFDYDQNGRLITRSLGTWVDEEPPLPPPPLPGCNPWEPTCFNEL</sequence>
<evidence type="ECO:0000313" key="2">
    <source>
        <dbReference type="EMBL" id="RMA82308.1"/>
    </source>
</evidence>